<dbReference type="Pfam" id="PF06985">
    <property type="entry name" value="HET"/>
    <property type="match status" value="1"/>
</dbReference>
<evidence type="ECO:0000259" key="2">
    <source>
        <dbReference type="Pfam" id="PF06985"/>
    </source>
</evidence>
<evidence type="ECO:0000256" key="1">
    <source>
        <dbReference type="SAM" id="MobiDB-lite"/>
    </source>
</evidence>
<dbReference type="PANTHER" id="PTHR24148">
    <property type="entry name" value="ANKYRIN REPEAT DOMAIN-CONTAINING PROTEIN 39 HOMOLOG-RELATED"/>
    <property type="match status" value="1"/>
</dbReference>
<dbReference type="AlphaFoldDB" id="A0A9P9G0T1"/>
<dbReference type="OrthoDB" id="3477286at2759"/>
<evidence type="ECO:0000313" key="3">
    <source>
        <dbReference type="EMBL" id="KAH7230406.1"/>
    </source>
</evidence>
<name>A0A9P9G0T1_FUSSL</name>
<evidence type="ECO:0000313" key="4">
    <source>
        <dbReference type="Proteomes" id="UP000736672"/>
    </source>
</evidence>
<feature type="compositionally biased region" description="Polar residues" evidence="1">
    <location>
        <begin position="15"/>
        <end position="24"/>
    </location>
</feature>
<reference evidence="3" key="1">
    <citation type="journal article" date="2021" name="Nat. Commun.">
        <title>Genetic determinants of endophytism in the Arabidopsis root mycobiome.</title>
        <authorList>
            <person name="Mesny F."/>
            <person name="Miyauchi S."/>
            <person name="Thiergart T."/>
            <person name="Pickel B."/>
            <person name="Atanasova L."/>
            <person name="Karlsson M."/>
            <person name="Huettel B."/>
            <person name="Barry K.W."/>
            <person name="Haridas S."/>
            <person name="Chen C."/>
            <person name="Bauer D."/>
            <person name="Andreopoulos W."/>
            <person name="Pangilinan J."/>
            <person name="LaButti K."/>
            <person name="Riley R."/>
            <person name="Lipzen A."/>
            <person name="Clum A."/>
            <person name="Drula E."/>
            <person name="Henrissat B."/>
            <person name="Kohler A."/>
            <person name="Grigoriev I.V."/>
            <person name="Martin F.M."/>
            <person name="Hacquard S."/>
        </authorList>
    </citation>
    <scope>NUCLEOTIDE SEQUENCE</scope>
    <source>
        <strain evidence="3">FSSC 5 MPI-SDFR-AT-0091</strain>
    </source>
</reference>
<feature type="region of interest" description="Disordered" evidence="1">
    <location>
        <begin position="1"/>
        <end position="38"/>
    </location>
</feature>
<feature type="region of interest" description="Disordered" evidence="1">
    <location>
        <begin position="226"/>
        <end position="256"/>
    </location>
</feature>
<accession>A0A9P9G0T1</accession>
<feature type="domain" description="Heterokaryon incompatibility" evidence="2">
    <location>
        <begin position="349"/>
        <end position="493"/>
    </location>
</feature>
<keyword evidence="4" id="KW-1185">Reference proteome</keyword>
<dbReference type="Proteomes" id="UP000736672">
    <property type="component" value="Unassembled WGS sequence"/>
</dbReference>
<sequence>MRKHLKKMLHRTRQSAEAGSSSATPGRDETATTTTGASRDASYVPNITYDQEAVYEVIDNSKWRKAFFIDGELRWATREGNGIGEKVSGDQTWKMRQIGDVFYLAPKEAHEGTKDDVKAANKKRVETFLDKVAANMVAQSTKVPPPTYEELRPFISENLDAILTMVTRDGVIATDVHGYVDNDFDNPGPRLNEKTQFITRGYHSLMNRDKDPVFERLGKQLARTLVPLGNGKDDTGEGYDEEPGYESGGSEVSQDRCRESPAYAICEDNCWLKQASSIPSPASQSSDKPAKISTLEPIDIYSELAPGFTRVLVIEPGTRDEQIRCTLEPMEILGVREQDESTPIERRLYEALSYTWGDATKCRTIECNGKYFGVSQNLFDALINIRLSDKSRTIWIDALCINQENDAEKSEQVQYMYGIYRAATRVIVWLGIEADDSDFIMRAMVFVGSRKNRAAIMRRDHNHECLVQLARLIKGIEILTKRPWFFRSWIRQEVAAAPKVIIRCGSREVPWTALKRSVNCLARLRSKYVASRSLFNGADDEFEGLIGPYKENSHVLKFLKKDWAVGQSLLASAGDLRSVWYYHTGGMLELLMTGRVYDATDARDKVYAILGMAEVPLNHRELSPRLVWARDDKKERPVMRVDYTASISEVYQHTAKYLINRDENLDILCILPTHRDATSDDLPSWTPDWRVPLSSRPLYDNWDYISYKWGASGFTETESQNQADLNRLTVTGFEIARIQQLLPLFPNEMPHPPERPAGSAIHFEEGKHIRRFAQSTRGPSVVPSTAVVGDAIWILYGCKMPVVLRPAAGTLDQVAFEVVGPCYVSTIMFGEAIEWLADGQHDLELVSIVLV</sequence>
<feature type="compositionally biased region" description="Basic residues" evidence="1">
    <location>
        <begin position="1"/>
        <end position="13"/>
    </location>
</feature>
<dbReference type="PANTHER" id="PTHR24148:SF64">
    <property type="entry name" value="HETEROKARYON INCOMPATIBILITY DOMAIN-CONTAINING PROTEIN"/>
    <property type="match status" value="1"/>
</dbReference>
<organism evidence="3 4">
    <name type="scientific">Fusarium solani</name>
    <name type="common">Filamentous fungus</name>
    <dbReference type="NCBI Taxonomy" id="169388"/>
    <lineage>
        <taxon>Eukaryota</taxon>
        <taxon>Fungi</taxon>
        <taxon>Dikarya</taxon>
        <taxon>Ascomycota</taxon>
        <taxon>Pezizomycotina</taxon>
        <taxon>Sordariomycetes</taxon>
        <taxon>Hypocreomycetidae</taxon>
        <taxon>Hypocreales</taxon>
        <taxon>Nectriaceae</taxon>
        <taxon>Fusarium</taxon>
        <taxon>Fusarium solani species complex</taxon>
    </lineage>
</organism>
<dbReference type="InterPro" id="IPR052895">
    <property type="entry name" value="HetReg/Transcr_Mod"/>
</dbReference>
<gene>
    <name evidence="3" type="ORF">B0J15DRAFT_506353</name>
</gene>
<proteinExistence type="predicted"/>
<comment type="caution">
    <text evidence="3">The sequence shown here is derived from an EMBL/GenBank/DDBJ whole genome shotgun (WGS) entry which is preliminary data.</text>
</comment>
<dbReference type="EMBL" id="JAGTJS010000037">
    <property type="protein sequence ID" value="KAH7230406.1"/>
    <property type="molecule type" value="Genomic_DNA"/>
</dbReference>
<protein>
    <submittedName>
        <fullName evidence="3">Heterokaryon incompatibility protein-domain-containing protein</fullName>
    </submittedName>
</protein>
<dbReference type="InterPro" id="IPR010730">
    <property type="entry name" value="HET"/>
</dbReference>